<dbReference type="PANTHER" id="PTHR43537">
    <property type="entry name" value="TRANSCRIPTIONAL REGULATOR, GNTR FAMILY"/>
    <property type="match status" value="1"/>
</dbReference>
<dbReference type="OrthoDB" id="9799482at2"/>
<dbReference type="Pfam" id="PF00392">
    <property type="entry name" value="GntR"/>
    <property type="match status" value="1"/>
</dbReference>
<dbReference type="SMART" id="SM00345">
    <property type="entry name" value="HTH_GNTR"/>
    <property type="match status" value="1"/>
</dbReference>
<evidence type="ECO:0000259" key="4">
    <source>
        <dbReference type="PROSITE" id="PS50949"/>
    </source>
</evidence>
<evidence type="ECO:0000313" key="5">
    <source>
        <dbReference type="EMBL" id="PUZ28735.1"/>
    </source>
</evidence>
<dbReference type="Proteomes" id="UP000244450">
    <property type="component" value="Unassembled WGS sequence"/>
</dbReference>
<dbReference type="InterPro" id="IPR000524">
    <property type="entry name" value="Tscrpt_reg_HTH_GntR"/>
</dbReference>
<dbReference type="GO" id="GO:0003700">
    <property type="term" value="F:DNA-binding transcription factor activity"/>
    <property type="evidence" value="ECO:0007669"/>
    <property type="project" value="InterPro"/>
</dbReference>
<dbReference type="InterPro" id="IPR036388">
    <property type="entry name" value="WH-like_DNA-bd_sf"/>
</dbReference>
<evidence type="ECO:0000256" key="1">
    <source>
        <dbReference type="ARBA" id="ARBA00023015"/>
    </source>
</evidence>
<keyword evidence="1" id="KW-0805">Transcription regulation</keyword>
<dbReference type="SMART" id="SM00895">
    <property type="entry name" value="FCD"/>
    <property type="match status" value="1"/>
</dbReference>
<dbReference type="InterPro" id="IPR036390">
    <property type="entry name" value="WH_DNA-bd_sf"/>
</dbReference>
<protein>
    <submittedName>
        <fullName evidence="5">FadR family transcriptional regulator</fullName>
    </submittedName>
</protein>
<reference evidence="5 6" key="1">
    <citation type="submission" date="2018-04" db="EMBL/GenBank/DDBJ databases">
        <title>Chitinophaga fuyangensis sp. nov., isolated from soil in a chemical factory.</title>
        <authorList>
            <person name="Chen K."/>
        </authorList>
    </citation>
    <scope>NUCLEOTIDE SEQUENCE [LARGE SCALE GENOMIC DNA]</scope>
    <source>
        <strain evidence="5 6">LY-1</strain>
    </source>
</reference>
<keyword evidence="2" id="KW-0238">DNA-binding</keyword>
<proteinExistence type="predicted"/>
<dbReference type="Gene3D" id="1.10.10.10">
    <property type="entry name" value="Winged helix-like DNA-binding domain superfamily/Winged helix DNA-binding domain"/>
    <property type="match status" value="1"/>
</dbReference>
<keyword evidence="6" id="KW-1185">Reference proteome</keyword>
<dbReference type="SUPFAM" id="SSF46785">
    <property type="entry name" value="Winged helix' DNA-binding domain"/>
    <property type="match status" value="1"/>
</dbReference>
<dbReference type="PROSITE" id="PS50949">
    <property type="entry name" value="HTH_GNTR"/>
    <property type="match status" value="1"/>
</dbReference>
<comment type="caution">
    <text evidence="5">The sequence shown here is derived from an EMBL/GenBank/DDBJ whole genome shotgun (WGS) entry which is preliminary data.</text>
</comment>
<evidence type="ECO:0000313" key="6">
    <source>
        <dbReference type="Proteomes" id="UP000244450"/>
    </source>
</evidence>
<accession>A0A2T7BM28</accession>
<gene>
    <name evidence="5" type="ORF">DCC81_04420</name>
</gene>
<name>A0A2T7BM28_9BACT</name>
<sequence>MMNNAVIKKRSLADEVASALQEQIAKGVYKIGDKLPIEPELMKQYGVGRSTIREAIKTLVNAGLLRVQQGLGTFVESMHVHAAPIDQRLKRANLHDLNEVRQLLEMKIAEKAARYRTAEDISAMQACLDRRLAAANAGQLEQTIDADIAFHTAIATAARNEILSDLYQAVSVHLKKGFAKLYNDTGIFLRSHALHVQLCQAIADQDQKKAWNTVGAIIDNTDK</sequence>
<dbReference type="AlphaFoldDB" id="A0A2T7BM28"/>
<organism evidence="5 6">
    <name type="scientific">Chitinophaga parva</name>
    <dbReference type="NCBI Taxonomy" id="2169414"/>
    <lineage>
        <taxon>Bacteria</taxon>
        <taxon>Pseudomonadati</taxon>
        <taxon>Bacteroidota</taxon>
        <taxon>Chitinophagia</taxon>
        <taxon>Chitinophagales</taxon>
        <taxon>Chitinophagaceae</taxon>
        <taxon>Chitinophaga</taxon>
    </lineage>
</organism>
<evidence type="ECO:0000256" key="2">
    <source>
        <dbReference type="ARBA" id="ARBA00023125"/>
    </source>
</evidence>
<dbReference type="PRINTS" id="PR00035">
    <property type="entry name" value="HTHGNTR"/>
</dbReference>
<dbReference type="Pfam" id="PF07729">
    <property type="entry name" value="FCD"/>
    <property type="match status" value="1"/>
</dbReference>
<dbReference type="SUPFAM" id="SSF48008">
    <property type="entry name" value="GntR ligand-binding domain-like"/>
    <property type="match status" value="1"/>
</dbReference>
<dbReference type="InterPro" id="IPR011711">
    <property type="entry name" value="GntR_C"/>
</dbReference>
<feature type="domain" description="HTH gntR-type" evidence="4">
    <location>
        <begin position="10"/>
        <end position="78"/>
    </location>
</feature>
<dbReference type="CDD" id="cd07377">
    <property type="entry name" value="WHTH_GntR"/>
    <property type="match status" value="1"/>
</dbReference>
<dbReference type="PANTHER" id="PTHR43537:SF47">
    <property type="entry name" value="REGULATORY PROTEIN GNTR HTH"/>
    <property type="match status" value="1"/>
</dbReference>
<keyword evidence="3" id="KW-0804">Transcription</keyword>
<dbReference type="GO" id="GO:0003677">
    <property type="term" value="F:DNA binding"/>
    <property type="evidence" value="ECO:0007669"/>
    <property type="project" value="UniProtKB-KW"/>
</dbReference>
<dbReference type="Gene3D" id="1.20.120.530">
    <property type="entry name" value="GntR ligand-binding domain-like"/>
    <property type="match status" value="1"/>
</dbReference>
<dbReference type="EMBL" id="QCYK01000001">
    <property type="protein sequence ID" value="PUZ28735.1"/>
    <property type="molecule type" value="Genomic_DNA"/>
</dbReference>
<evidence type="ECO:0000256" key="3">
    <source>
        <dbReference type="ARBA" id="ARBA00023163"/>
    </source>
</evidence>
<dbReference type="InterPro" id="IPR008920">
    <property type="entry name" value="TF_FadR/GntR_C"/>
</dbReference>